<dbReference type="EMBL" id="PJCH01000006">
    <property type="protein sequence ID" value="PQA87637.1"/>
    <property type="molecule type" value="Genomic_DNA"/>
</dbReference>
<name>A0A2S7K543_9PROT</name>
<comment type="caution">
    <text evidence="2">The sequence shown here is derived from an EMBL/GenBank/DDBJ whole genome shotgun (WGS) entry which is preliminary data.</text>
</comment>
<dbReference type="AlphaFoldDB" id="A0A2S7K543"/>
<feature type="transmembrane region" description="Helical" evidence="1">
    <location>
        <begin position="81"/>
        <end position="101"/>
    </location>
</feature>
<dbReference type="OrthoDB" id="8481478at2"/>
<evidence type="ECO:0000256" key="1">
    <source>
        <dbReference type="SAM" id="Phobius"/>
    </source>
</evidence>
<feature type="transmembrane region" description="Helical" evidence="1">
    <location>
        <begin position="113"/>
        <end position="131"/>
    </location>
</feature>
<dbReference type="Proteomes" id="UP000239504">
    <property type="component" value="Unassembled WGS sequence"/>
</dbReference>
<feature type="transmembrane region" description="Helical" evidence="1">
    <location>
        <begin position="12"/>
        <end position="32"/>
    </location>
</feature>
<sequence>MGRLAHPAKYVVVAAQGFFGGHSLFSGLNYFFQWLPSPQVTHPLAGPFIDSMTAMGLFDVIKGVEALVGALLLLNILTPVALLMELPISISIFYTSVIVVHSERSLFTGTRELVLNLFLIAAYFGFYKGLLKLRPEMRPLWRWGAREPMTGSPGQG</sequence>
<evidence type="ECO:0008006" key="4">
    <source>
        <dbReference type="Google" id="ProtNLM"/>
    </source>
</evidence>
<keyword evidence="1" id="KW-0472">Membrane</keyword>
<keyword evidence="3" id="KW-1185">Reference proteome</keyword>
<gene>
    <name evidence="2" type="ORF">CW354_11210</name>
</gene>
<proteinExistence type="predicted"/>
<protein>
    <recommendedName>
        <fullName evidence="4">DoxX family protein</fullName>
    </recommendedName>
</protein>
<accession>A0A2S7K543</accession>
<keyword evidence="1" id="KW-0812">Transmembrane</keyword>
<dbReference type="RefSeq" id="WP_104830175.1">
    <property type="nucleotide sequence ID" value="NZ_PJCH01000006.1"/>
</dbReference>
<reference evidence="2 3" key="1">
    <citation type="submission" date="2017-12" db="EMBL/GenBank/DDBJ databases">
        <authorList>
            <person name="Hurst M.R.H."/>
        </authorList>
    </citation>
    <scope>NUCLEOTIDE SEQUENCE [LARGE SCALE GENOMIC DNA]</scope>
    <source>
        <strain evidence="2 3">SY-3-19</strain>
    </source>
</reference>
<organism evidence="2 3">
    <name type="scientific">Hyphococcus luteus</name>
    <dbReference type="NCBI Taxonomy" id="2058213"/>
    <lineage>
        <taxon>Bacteria</taxon>
        <taxon>Pseudomonadati</taxon>
        <taxon>Pseudomonadota</taxon>
        <taxon>Alphaproteobacteria</taxon>
        <taxon>Parvularculales</taxon>
        <taxon>Parvularculaceae</taxon>
        <taxon>Hyphococcus</taxon>
    </lineage>
</organism>
<keyword evidence="1" id="KW-1133">Transmembrane helix</keyword>
<evidence type="ECO:0000313" key="2">
    <source>
        <dbReference type="EMBL" id="PQA87637.1"/>
    </source>
</evidence>
<evidence type="ECO:0000313" key="3">
    <source>
        <dbReference type="Proteomes" id="UP000239504"/>
    </source>
</evidence>